<dbReference type="RefSeq" id="WP_238894475.1">
    <property type="nucleotide sequence ID" value="NZ_JAKOGG010000001.1"/>
</dbReference>
<sequence>MFWKIMFWLTFMLLVLPFPFKLAEMISGKDQRALTVKLEEMANAVFFSIGLIAFWQFAYTTDTSSHPLFWYLWLSIAIIWSIVAMFKSAKLDYAVDQVGKKATVMMAYFSTLFFLPMLVAVFRYAG</sequence>
<gene>
    <name evidence="2" type="ORF">L9G74_01340</name>
</gene>
<accession>A0ABT2FFS4</accession>
<keyword evidence="3" id="KW-1185">Reference proteome</keyword>
<dbReference type="EMBL" id="JAKOGG010000001">
    <property type="protein sequence ID" value="MCS4555071.1"/>
    <property type="molecule type" value="Genomic_DNA"/>
</dbReference>
<reference evidence="2 3" key="1">
    <citation type="submission" date="2022-02" db="EMBL/GenBank/DDBJ databases">
        <authorList>
            <person name="Zhuang L."/>
        </authorList>
    </citation>
    <scope>NUCLEOTIDE SEQUENCE [LARGE SCALE GENOMIC DNA]</scope>
    <source>
        <strain evidence="2 3">C32</strain>
    </source>
</reference>
<keyword evidence="1" id="KW-1133">Transmembrane helix</keyword>
<keyword evidence="1" id="KW-0812">Transmembrane</keyword>
<organism evidence="2 3">
    <name type="scientific">Shewanella electrica</name>
    <dbReference type="NCBI Taxonomy" id="515560"/>
    <lineage>
        <taxon>Bacteria</taxon>
        <taxon>Pseudomonadati</taxon>
        <taxon>Pseudomonadota</taxon>
        <taxon>Gammaproteobacteria</taxon>
        <taxon>Alteromonadales</taxon>
        <taxon>Shewanellaceae</taxon>
        <taxon>Shewanella</taxon>
    </lineage>
</organism>
<evidence type="ECO:0000313" key="2">
    <source>
        <dbReference type="EMBL" id="MCS4555071.1"/>
    </source>
</evidence>
<dbReference type="Proteomes" id="UP001201549">
    <property type="component" value="Unassembled WGS sequence"/>
</dbReference>
<proteinExistence type="predicted"/>
<feature type="transmembrane region" description="Helical" evidence="1">
    <location>
        <begin position="68"/>
        <end position="86"/>
    </location>
</feature>
<protein>
    <submittedName>
        <fullName evidence="2">Uncharacterized protein</fullName>
    </submittedName>
</protein>
<evidence type="ECO:0000313" key="3">
    <source>
        <dbReference type="Proteomes" id="UP001201549"/>
    </source>
</evidence>
<comment type="caution">
    <text evidence="2">The sequence shown here is derived from an EMBL/GenBank/DDBJ whole genome shotgun (WGS) entry which is preliminary data.</text>
</comment>
<reference evidence="3" key="2">
    <citation type="submission" date="2023-07" db="EMBL/GenBank/DDBJ databases">
        <title>Shewanella mangrovi sp. nov., an acetaldehyde- degrading bacterium isolated from mangrove sediment.</title>
        <authorList>
            <person name="Liu Y."/>
        </authorList>
    </citation>
    <scope>NUCLEOTIDE SEQUENCE [LARGE SCALE GENOMIC DNA]</scope>
    <source>
        <strain evidence="3">C32</strain>
    </source>
</reference>
<keyword evidence="1" id="KW-0472">Membrane</keyword>
<name>A0ABT2FFS4_9GAMM</name>
<feature type="transmembrane region" description="Helical" evidence="1">
    <location>
        <begin position="41"/>
        <end position="61"/>
    </location>
</feature>
<evidence type="ECO:0000256" key="1">
    <source>
        <dbReference type="SAM" id="Phobius"/>
    </source>
</evidence>
<feature type="transmembrane region" description="Helical" evidence="1">
    <location>
        <begin position="106"/>
        <end position="125"/>
    </location>
</feature>